<sequence length="633" mass="72521">MSTFEWDHYSDGSDDDNMDTRPQTTTTQAPTGGKKDTCLEGEIYDARRANETACERRTWYEDQSDRDLQQFKVNRGIKMTFSSDKTLREDIIDAIMAQYVDLAVRDAARGREEDSKRRAWYSEQSDNDLWSFITQRNTQLPLNSSHAFREDMIDALMAQDKQTHFPFMKLPSELRNHVYRYLLVDKAQHTTDVIEKPRISCHPNILAACSYIKKEAWNVLYANAYVTLDLKFYYTSVYFKIDCIKAPARSTSSIRSASPTSTTLRAHTQAYVPAHWQQHLAPIGQHTIASLMQQAPVGPPTVNPPVQSSSDTNVYRAASILHNAILSKVGHVNISIVIANRAVLESEERTTEVRQIVSELKDYMAKHAGREQTVCVTFDLDWKNNGGGNSEAYKNNPANKGHIFHDAFKMLEPLSEIGEAKDYGHLAGCQKMEVIFMVSEDISKEVVEKLEGKRQEVEKRSEEKKLGPTTLGCLVLTKAQLLQNEIDSRVTESIFKKNWREEKWSYETNDEDRKDHAYTLSPKKKARDDDLWDTDLGKDDESVHFDSDDDEELFDREDLEDEDYDLDELIVDATPAAEPIAFHPELEENREIKEWLKNGGFRSELNNLREARVLALDKKNGPEQQEHSLFGNN</sequence>
<dbReference type="OrthoDB" id="5229512at2759"/>
<dbReference type="InterPro" id="IPR038883">
    <property type="entry name" value="AN11006-like"/>
</dbReference>
<accession>A0A8H3UXV2</accession>
<dbReference type="Proteomes" id="UP000433883">
    <property type="component" value="Unassembled WGS sequence"/>
</dbReference>
<evidence type="ECO:0000313" key="5">
    <source>
        <dbReference type="Proteomes" id="UP000433883"/>
    </source>
</evidence>
<evidence type="ECO:0000313" key="2">
    <source>
        <dbReference type="EMBL" id="KAE9969943.1"/>
    </source>
</evidence>
<dbReference type="EMBL" id="WNWS01000349">
    <property type="protein sequence ID" value="KAE9969943.1"/>
    <property type="molecule type" value="Genomic_DNA"/>
</dbReference>
<name>A0A8H3UXV2_VENIN</name>
<dbReference type="EMBL" id="WNWR01000487">
    <property type="protein sequence ID" value="KAE9976832.1"/>
    <property type="molecule type" value="Genomic_DNA"/>
</dbReference>
<evidence type="ECO:0000313" key="6">
    <source>
        <dbReference type="Proteomes" id="UP000447873"/>
    </source>
</evidence>
<evidence type="ECO:0000313" key="3">
    <source>
        <dbReference type="EMBL" id="KAE9976832.1"/>
    </source>
</evidence>
<dbReference type="PANTHER" id="PTHR42085">
    <property type="entry name" value="F-BOX DOMAIN-CONTAINING PROTEIN"/>
    <property type="match status" value="1"/>
</dbReference>
<dbReference type="Proteomes" id="UP000490939">
    <property type="component" value="Unassembled WGS sequence"/>
</dbReference>
<dbReference type="EMBL" id="WNWQ01000132">
    <property type="protein sequence ID" value="KAE9977391.1"/>
    <property type="molecule type" value="Genomic_DNA"/>
</dbReference>
<feature type="region of interest" description="Disordered" evidence="1">
    <location>
        <begin position="527"/>
        <end position="551"/>
    </location>
</feature>
<gene>
    <name evidence="4" type="ORF">BLS_001446</name>
    <name evidence="3" type="ORF">EG327_007919</name>
    <name evidence="2" type="ORF">EG328_006549</name>
</gene>
<keyword evidence="7" id="KW-1185">Reference proteome</keyword>
<comment type="caution">
    <text evidence="4">The sequence shown here is derived from an EMBL/GenBank/DDBJ whole genome shotgun (WGS) entry which is preliminary data.</text>
</comment>
<feature type="compositionally biased region" description="Low complexity" evidence="1">
    <location>
        <begin position="20"/>
        <end position="31"/>
    </location>
</feature>
<organism evidence="4 5">
    <name type="scientific">Venturia inaequalis</name>
    <name type="common">Apple scab fungus</name>
    <dbReference type="NCBI Taxonomy" id="5025"/>
    <lineage>
        <taxon>Eukaryota</taxon>
        <taxon>Fungi</taxon>
        <taxon>Dikarya</taxon>
        <taxon>Ascomycota</taxon>
        <taxon>Pezizomycotina</taxon>
        <taxon>Dothideomycetes</taxon>
        <taxon>Pleosporomycetidae</taxon>
        <taxon>Venturiales</taxon>
        <taxon>Venturiaceae</taxon>
        <taxon>Venturia</taxon>
    </lineage>
</organism>
<proteinExistence type="predicted"/>
<evidence type="ECO:0000313" key="4">
    <source>
        <dbReference type="EMBL" id="KAE9977391.1"/>
    </source>
</evidence>
<dbReference type="PANTHER" id="PTHR42085:SF2">
    <property type="entry name" value="F-BOX DOMAIN-CONTAINING PROTEIN"/>
    <property type="match status" value="1"/>
</dbReference>
<evidence type="ECO:0000256" key="1">
    <source>
        <dbReference type="SAM" id="MobiDB-lite"/>
    </source>
</evidence>
<protein>
    <submittedName>
        <fullName evidence="4">Uncharacterized protein</fullName>
    </submittedName>
</protein>
<dbReference type="Proteomes" id="UP000447873">
    <property type="component" value="Unassembled WGS sequence"/>
</dbReference>
<evidence type="ECO:0000313" key="7">
    <source>
        <dbReference type="Proteomes" id="UP000490939"/>
    </source>
</evidence>
<feature type="compositionally biased region" description="Basic and acidic residues" evidence="1">
    <location>
        <begin position="535"/>
        <end position="546"/>
    </location>
</feature>
<dbReference type="AlphaFoldDB" id="A0A8H3UXV2"/>
<feature type="compositionally biased region" description="Basic and acidic residues" evidence="1">
    <location>
        <begin position="1"/>
        <end position="11"/>
    </location>
</feature>
<reference evidence="4 5" key="1">
    <citation type="submission" date="2019-11" db="EMBL/GenBank/DDBJ databases">
        <title>Venturia inaequalis Genome Resource.</title>
        <authorList>
            <person name="Lichtner F.J."/>
        </authorList>
    </citation>
    <scope>NUCLEOTIDE SEQUENCE [LARGE SCALE GENOMIC DNA]</scope>
    <source>
        <strain evidence="2 6">120213</strain>
        <strain evidence="4">Bline_iso_100314</strain>
        <strain evidence="3 7">DMI_063113</strain>
    </source>
</reference>
<feature type="region of interest" description="Disordered" evidence="1">
    <location>
        <begin position="1"/>
        <end position="37"/>
    </location>
</feature>